<dbReference type="SUPFAM" id="SSF55961">
    <property type="entry name" value="Bet v1-like"/>
    <property type="match status" value="1"/>
</dbReference>
<evidence type="ECO:0000256" key="1">
    <source>
        <dbReference type="SAM" id="MobiDB-lite"/>
    </source>
</evidence>
<dbReference type="RefSeq" id="WP_092102052.1">
    <property type="nucleotide sequence ID" value="NZ_LT629739.1"/>
</dbReference>
<dbReference type="OrthoDB" id="5402478at2"/>
<protein>
    <submittedName>
        <fullName evidence="2">Polyketide cyclase / dehydrase and lipid transport</fullName>
    </submittedName>
</protein>
<gene>
    <name evidence="2" type="ORF">SAMN04489751_0205</name>
</gene>
<evidence type="ECO:0000313" key="3">
    <source>
        <dbReference type="Proteomes" id="UP000199700"/>
    </source>
</evidence>
<name>A0A1H1LBS4_BRESA</name>
<accession>A0A1H1LBS4</accession>
<reference evidence="2" key="1">
    <citation type="submission" date="2016-10" db="EMBL/GenBank/DDBJ databases">
        <authorList>
            <person name="Varghese N."/>
            <person name="Submissions S."/>
        </authorList>
    </citation>
    <scope>NUCLEOTIDE SEQUENCE [LARGE SCALE GENOMIC DNA]</scope>
    <source>
        <strain evidence="2">DSM 22082</strain>
    </source>
</reference>
<dbReference type="Proteomes" id="UP000199700">
    <property type="component" value="Chromosome"/>
</dbReference>
<keyword evidence="3" id="KW-1185">Reference proteome</keyword>
<organism evidence="2 3">
    <name type="scientific">Brevibacterium sandarakinum</name>
    <dbReference type="NCBI Taxonomy" id="629680"/>
    <lineage>
        <taxon>Bacteria</taxon>
        <taxon>Bacillati</taxon>
        <taxon>Actinomycetota</taxon>
        <taxon>Actinomycetes</taxon>
        <taxon>Micrococcales</taxon>
        <taxon>Brevibacteriaceae</taxon>
        <taxon>Brevibacterium</taxon>
    </lineage>
</organism>
<dbReference type="AlphaFoldDB" id="A0A1H1LBS4"/>
<proteinExistence type="predicted"/>
<dbReference type="Gene3D" id="3.30.530.20">
    <property type="match status" value="1"/>
</dbReference>
<evidence type="ECO:0000313" key="2">
    <source>
        <dbReference type="EMBL" id="SDR72041.1"/>
    </source>
</evidence>
<dbReference type="InterPro" id="IPR023393">
    <property type="entry name" value="START-like_dom_sf"/>
</dbReference>
<dbReference type="Pfam" id="PF10604">
    <property type="entry name" value="Polyketide_cyc2"/>
    <property type="match status" value="1"/>
</dbReference>
<dbReference type="InterPro" id="IPR019587">
    <property type="entry name" value="Polyketide_cyclase/dehydratase"/>
</dbReference>
<dbReference type="EMBL" id="LT629739">
    <property type="protein sequence ID" value="SDR72041.1"/>
    <property type="molecule type" value="Genomic_DNA"/>
</dbReference>
<feature type="region of interest" description="Disordered" evidence="1">
    <location>
        <begin position="1"/>
        <end position="21"/>
    </location>
</feature>
<sequence length="167" mass="18504">MTNEHGQQPHEHVRPQPGESAPFHFETRWRVNACTADVWSVLSDIEAWPQWWPGLPEAVPVDDTIAPGSRADIRVNSPIGVTLSFGIELQATDPPTFVAFSASGDLRGAGAWSLQQTGPITTITSVWCVTTRRRSIRMIRPVAAWMHSRVMSAGQRGLVRRLNRLTA</sequence>